<keyword evidence="2" id="KW-0808">Transferase</keyword>
<dbReference type="EMBL" id="JBHTIA010000013">
    <property type="protein sequence ID" value="MFD0766915.1"/>
    <property type="molecule type" value="Genomic_DNA"/>
</dbReference>
<dbReference type="InterPro" id="IPR002201">
    <property type="entry name" value="Glyco_trans_9"/>
</dbReference>
<dbReference type="Pfam" id="PF01075">
    <property type="entry name" value="Glyco_transf_9"/>
    <property type="match status" value="1"/>
</dbReference>
<protein>
    <submittedName>
        <fullName evidence="3">Glycosyltransferase family 9 protein</fullName>
    </submittedName>
</protein>
<keyword evidence="1" id="KW-0328">Glycosyltransferase</keyword>
<dbReference type="PANTHER" id="PTHR30160">
    <property type="entry name" value="TETRAACYLDISACCHARIDE 4'-KINASE-RELATED"/>
    <property type="match status" value="1"/>
</dbReference>
<dbReference type="PANTHER" id="PTHR30160:SF1">
    <property type="entry name" value="LIPOPOLYSACCHARIDE 1,2-N-ACETYLGLUCOSAMINETRANSFERASE-RELATED"/>
    <property type="match status" value="1"/>
</dbReference>
<dbReference type="Gene3D" id="3.40.50.2000">
    <property type="entry name" value="Glycogen Phosphorylase B"/>
    <property type="match status" value="2"/>
</dbReference>
<keyword evidence="4" id="KW-1185">Reference proteome</keyword>
<dbReference type="Proteomes" id="UP001597073">
    <property type="component" value="Unassembled WGS sequence"/>
</dbReference>
<dbReference type="SUPFAM" id="SSF53756">
    <property type="entry name" value="UDP-Glycosyltransferase/glycogen phosphorylase"/>
    <property type="match status" value="1"/>
</dbReference>
<dbReference type="InterPro" id="IPR051199">
    <property type="entry name" value="LPS_LOS_Heptosyltrfase"/>
</dbReference>
<evidence type="ECO:0000313" key="3">
    <source>
        <dbReference type="EMBL" id="MFD0766915.1"/>
    </source>
</evidence>
<reference evidence="4" key="1">
    <citation type="journal article" date="2019" name="Int. J. Syst. Evol. Microbiol.">
        <title>The Global Catalogue of Microorganisms (GCM) 10K type strain sequencing project: providing services to taxonomists for standard genome sequencing and annotation.</title>
        <authorList>
            <consortium name="The Broad Institute Genomics Platform"/>
            <consortium name="The Broad Institute Genome Sequencing Center for Infectious Disease"/>
            <person name="Wu L."/>
            <person name="Ma J."/>
        </authorList>
    </citation>
    <scope>NUCLEOTIDE SEQUENCE [LARGE SCALE GENOMIC DNA]</scope>
    <source>
        <strain evidence="4">CCUG 60742</strain>
    </source>
</reference>
<organism evidence="3 4">
    <name type="scientific">Mucilaginibacter lutimaris</name>
    <dbReference type="NCBI Taxonomy" id="931629"/>
    <lineage>
        <taxon>Bacteria</taxon>
        <taxon>Pseudomonadati</taxon>
        <taxon>Bacteroidota</taxon>
        <taxon>Sphingobacteriia</taxon>
        <taxon>Sphingobacteriales</taxon>
        <taxon>Sphingobacteriaceae</taxon>
        <taxon>Mucilaginibacter</taxon>
    </lineage>
</organism>
<evidence type="ECO:0000313" key="4">
    <source>
        <dbReference type="Proteomes" id="UP001597073"/>
    </source>
</evidence>
<sequence>MNWLGCKNILCIRPDNMGDLIMTVPAFRALKDTFGAKITVLTSSMAKGIIKNIAEIDDHIIFDLPWVKTEAQSKTDEFYEVVAQIKARKFDAAVIFTVYSQNPLPTAMLAYLAGIPKILAYSRENPYQLLTNWVPDKEPYTQLKHQVTRDLELVAAVGATSKDHKLRLTVNEVCWQPVTDKLTGLGIDLNRPWLILHAGVSEEKRRYPVKEWVAAAMQLINEGHQVLFTGSASEKQLTDELERLTGAGSFSIAGMLNIEEFVCLIKHAPVIVSVNTGTVHIAAAVGTPVVVLYAQTNPQHTPWMAPHKVLEFSVPNHLRSKNQVIAYVNKTIYNTHVAVPAASKVMAAVNDLLNLPGSPAQLFPEIPGENRATATS</sequence>
<gene>
    <name evidence="3" type="ORF">ACFQZI_18805</name>
</gene>
<comment type="caution">
    <text evidence="3">The sequence shown here is derived from an EMBL/GenBank/DDBJ whole genome shotgun (WGS) entry which is preliminary data.</text>
</comment>
<dbReference type="CDD" id="cd03789">
    <property type="entry name" value="GT9_LPS_heptosyltransferase"/>
    <property type="match status" value="1"/>
</dbReference>
<name>A0ABW2ZKX2_9SPHI</name>
<proteinExistence type="predicted"/>
<accession>A0ABW2ZKX2</accession>
<evidence type="ECO:0000256" key="1">
    <source>
        <dbReference type="ARBA" id="ARBA00022676"/>
    </source>
</evidence>
<dbReference type="RefSeq" id="WP_377145262.1">
    <property type="nucleotide sequence ID" value="NZ_JBHTIA010000013.1"/>
</dbReference>
<evidence type="ECO:0000256" key="2">
    <source>
        <dbReference type="ARBA" id="ARBA00022679"/>
    </source>
</evidence>